<feature type="active site" description="Proton donor" evidence="5">
    <location>
        <position position="254"/>
    </location>
</feature>
<feature type="binding site" evidence="5">
    <location>
        <position position="258"/>
    </location>
    <ligand>
        <name>substrate</name>
    </ligand>
</feature>
<dbReference type="HAMAP" id="MF_01825">
    <property type="entry name" value="PdxB"/>
    <property type="match status" value="1"/>
</dbReference>
<evidence type="ECO:0000259" key="7">
    <source>
        <dbReference type="Pfam" id="PF02826"/>
    </source>
</evidence>
<evidence type="ECO:0000313" key="9">
    <source>
        <dbReference type="EMBL" id="GLX82632.1"/>
    </source>
</evidence>
<proteinExistence type="inferred from homology"/>
<dbReference type="PANTHER" id="PTHR42938">
    <property type="entry name" value="FORMATE DEHYDROGENASE 1"/>
    <property type="match status" value="1"/>
</dbReference>
<comment type="catalytic activity">
    <reaction evidence="5">
        <text>4-phospho-D-erythronate + NAD(+) = (R)-3-hydroxy-2-oxo-4-phosphooxybutanoate + NADH + H(+)</text>
        <dbReference type="Rhea" id="RHEA:18829"/>
        <dbReference type="ChEBI" id="CHEBI:15378"/>
        <dbReference type="ChEBI" id="CHEBI:57540"/>
        <dbReference type="ChEBI" id="CHEBI:57945"/>
        <dbReference type="ChEBI" id="CHEBI:58538"/>
        <dbReference type="ChEBI" id="CHEBI:58766"/>
        <dbReference type="EC" id="1.1.1.290"/>
    </reaction>
</comment>
<name>A0ABQ6H3F6_9GAMM</name>
<dbReference type="InterPro" id="IPR020921">
    <property type="entry name" value="Erythronate-4-P_DHase"/>
</dbReference>
<reference evidence="9 10" key="1">
    <citation type="submission" date="2023-03" db="EMBL/GenBank/DDBJ databases">
        <title>Draft genome sequence of Thalassotalea eurytherma JCM 18482T.</title>
        <authorList>
            <person name="Sawabe T."/>
        </authorList>
    </citation>
    <scope>NUCLEOTIDE SEQUENCE [LARGE SCALE GENOMIC DNA]</scope>
    <source>
        <strain evidence="9 10">JCM 18482</strain>
    </source>
</reference>
<dbReference type="SUPFAM" id="SSF52283">
    <property type="entry name" value="Formate/glycerate dehydrogenase catalytic domain-like"/>
    <property type="match status" value="1"/>
</dbReference>
<dbReference type="Gene3D" id="3.40.50.720">
    <property type="entry name" value="NAD(P)-binding Rossmann-like Domain"/>
    <property type="match status" value="2"/>
</dbReference>
<dbReference type="InterPro" id="IPR038251">
    <property type="entry name" value="PdxB_dimer_sf"/>
</dbReference>
<sequence length="378" mass="42055">MKIYYDENMPFAREFFSEFGETQAFSGRDVSAEILADADVLLVRSITQVNEQLLKQNKNLKFVGSATIGFDHIDRDYLSSRGIYFTSAPGCNAVSVAEYVISALVTLAEKDQFSLVDKTVGIVGAGNTGSRLSEKLTALGVAHKLCDPLLEAQGDPRKFSSLDDVLSCDVVSLHVPKTLTGEHATFHLLNEERLARLTNEQILINACRGEVIDNNALLAIKQAGAGFRLALDVWENEPNILLPLIDNADIATAHIAGYSLEGKARGSEMLYQALCKQLAKPITQSLNDYLPQPMFNSVEINHPMSEILLNPLVKMVYDVRRDDAIFRQQINSCGFDHIRKTYPARREFSSLLLTTSLDTKYEPLYQLGFSKNVQQEEK</sequence>
<dbReference type="EMBL" id="BSSU01000010">
    <property type="protein sequence ID" value="GLX82632.1"/>
    <property type="molecule type" value="Genomic_DNA"/>
</dbReference>
<organism evidence="9 10">
    <name type="scientific">Thalassotalea eurytherma</name>
    <dbReference type="NCBI Taxonomy" id="1144278"/>
    <lineage>
        <taxon>Bacteria</taxon>
        <taxon>Pseudomonadati</taxon>
        <taxon>Pseudomonadota</taxon>
        <taxon>Gammaproteobacteria</taxon>
        <taxon>Alteromonadales</taxon>
        <taxon>Colwelliaceae</taxon>
        <taxon>Thalassotalea</taxon>
    </lineage>
</organism>
<dbReference type="Pfam" id="PF11890">
    <property type="entry name" value="DUF3410"/>
    <property type="match status" value="1"/>
</dbReference>
<dbReference type="EC" id="1.1.1.290" evidence="5"/>
<gene>
    <name evidence="5 9" type="primary">pdxB</name>
    <name evidence="9" type="ORF">theurythT_20840</name>
</gene>
<evidence type="ECO:0000259" key="6">
    <source>
        <dbReference type="Pfam" id="PF00389"/>
    </source>
</evidence>
<feature type="domain" description="D-isomer specific 2-hydroxyacid dehydrogenase NAD-binding" evidence="7">
    <location>
        <begin position="112"/>
        <end position="256"/>
    </location>
</feature>
<feature type="active site" evidence="5">
    <location>
        <position position="237"/>
    </location>
</feature>
<dbReference type="CDD" id="cd12158">
    <property type="entry name" value="ErythrP_dh"/>
    <property type="match status" value="1"/>
</dbReference>
<feature type="binding site" evidence="5">
    <location>
        <position position="257"/>
    </location>
    <ligand>
        <name>NAD(+)</name>
        <dbReference type="ChEBI" id="CHEBI:57540"/>
    </ligand>
</feature>
<feature type="binding site" evidence="5">
    <location>
        <position position="45"/>
    </location>
    <ligand>
        <name>substrate</name>
    </ligand>
</feature>
<protein>
    <recommendedName>
        <fullName evidence="5">Erythronate-4-phosphate dehydrogenase</fullName>
        <ecNumber evidence="5">1.1.1.290</ecNumber>
    </recommendedName>
</protein>
<dbReference type="Gene3D" id="3.30.1370.170">
    <property type="match status" value="1"/>
</dbReference>
<dbReference type="Pfam" id="PF02826">
    <property type="entry name" value="2-Hacid_dh_C"/>
    <property type="match status" value="1"/>
</dbReference>
<evidence type="ECO:0000256" key="2">
    <source>
        <dbReference type="ARBA" id="ARBA00023002"/>
    </source>
</evidence>
<evidence type="ECO:0000256" key="1">
    <source>
        <dbReference type="ARBA" id="ARBA00022490"/>
    </source>
</evidence>
<keyword evidence="4 5" id="KW-0664">Pyridoxine biosynthesis</keyword>
<feature type="binding site" evidence="5">
    <location>
        <position position="67"/>
    </location>
    <ligand>
        <name>substrate</name>
    </ligand>
</feature>
<keyword evidence="2 5" id="KW-0560">Oxidoreductase</keyword>
<comment type="pathway">
    <text evidence="5">Cofactor biosynthesis; pyridoxine 5'-phosphate biosynthesis; pyridoxine 5'-phosphate from D-erythrose 4-phosphate: step 2/5.</text>
</comment>
<feature type="domain" description="Erythronate-4-phosphate dehydrogenase dimerisation" evidence="8">
    <location>
        <begin position="289"/>
        <end position="368"/>
    </location>
</feature>
<evidence type="ECO:0000256" key="4">
    <source>
        <dbReference type="ARBA" id="ARBA00023096"/>
    </source>
</evidence>
<dbReference type="RefSeq" id="WP_284208000.1">
    <property type="nucleotide sequence ID" value="NZ_BSSU01000010.1"/>
</dbReference>
<feature type="binding site" evidence="5">
    <location>
        <position position="232"/>
    </location>
    <ligand>
        <name>NAD(+)</name>
        <dbReference type="ChEBI" id="CHEBI:57540"/>
    </ligand>
</feature>
<dbReference type="InterPro" id="IPR024531">
    <property type="entry name" value="Erythronate-4-P_DHase_dimer"/>
</dbReference>
<comment type="subunit">
    <text evidence="5">Homodimer.</text>
</comment>
<dbReference type="Proteomes" id="UP001157133">
    <property type="component" value="Unassembled WGS sequence"/>
</dbReference>
<feature type="active site" evidence="5">
    <location>
        <position position="208"/>
    </location>
</feature>
<comment type="subcellular location">
    <subcellularLocation>
        <location evidence="5">Cytoplasm</location>
    </subcellularLocation>
</comment>
<evidence type="ECO:0000313" key="10">
    <source>
        <dbReference type="Proteomes" id="UP001157133"/>
    </source>
</evidence>
<accession>A0ABQ6H3F6</accession>
<dbReference type="Pfam" id="PF00389">
    <property type="entry name" value="2-Hacid_dh"/>
    <property type="match status" value="1"/>
</dbReference>
<dbReference type="InterPro" id="IPR036291">
    <property type="entry name" value="NAD(P)-bd_dom_sf"/>
</dbReference>
<feature type="domain" description="D-isomer specific 2-hydroxyacid dehydrogenase catalytic" evidence="6">
    <location>
        <begin position="13"/>
        <end position="280"/>
    </location>
</feature>
<comment type="caution">
    <text evidence="9">The sequence shown here is derived from an EMBL/GenBank/DDBJ whole genome shotgun (WGS) entry which is preliminary data.</text>
</comment>
<keyword evidence="1 5" id="KW-0963">Cytoplasm</keyword>
<comment type="caution">
    <text evidence="5">Lacks conserved residue(s) required for the propagation of feature annotation.</text>
</comment>
<keyword evidence="3 5" id="KW-0520">NAD</keyword>
<comment type="function">
    <text evidence="5">Catalyzes the oxidation of erythronate-4-phosphate to 3-hydroxy-2-oxo-4-phosphonooxybutanoate.</text>
</comment>
<feature type="binding site" evidence="5">
    <location>
        <position position="147"/>
    </location>
    <ligand>
        <name>NAD(+)</name>
        <dbReference type="ChEBI" id="CHEBI:57540"/>
    </ligand>
</feature>
<keyword evidence="10" id="KW-1185">Reference proteome</keyword>
<evidence type="ECO:0000256" key="5">
    <source>
        <dbReference type="HAMAP-Rule" id="MF_01825"/>
    </source>
</evidence>
<evidence type="ECO:0000256" key="3">
    <source>
        <dbReference type="ARBA" id="ARBA00023027"/>
    </source>
</evidence>
<evidence type="ECO:0000259" key="8">
    <source>
        <dbReference type="Pfam" id="PF11890"/>
    </source>
</evidence>
<dbReference type="SUPFAM" id="SSF51735">
    <property type="entry name" value="NAD(P)-binding Rossmann-fold domains"/>
    <property type="match status" value="1"/>
</dbReference>
<dbReference type="InterPro" id="IPR006140">
    <property type="entry name" value="D-isomer_DH_NAD-bd"/>
</dbReference>
<comment type="similarity">
    <text evidence="5">Belongs to the D-isomer specific 2-hydroxyacid dehydrogenase family. PdxB subfamily.</text>
</comment>
<dbReference type="InterPro" id="IPR006139">
    <property type="entry name" value="D-isomer_2_OHA_DH_cat_dom"/>
</dbReference>
<dbReference type="PANTHER" id="PTHR42938:SF9">
    <property type="entry name" value="FORMATE DEHYDROGENASE 1"/>
    <property type="match status" value="1"/>
</dbReference>